<feature type="compositionally biased region" description="Low complexity" evidence="1">
    <location>
        <begin position="748"/>
        <end position="760"/>
    </location>
</feature>
<protein>
    <submittedName>
        <fullName evidence="2">Uncharacterized protein</fullName>
    </submittedName>
</protein>
<feature type="compositionally biased region" description="Polar residues" evidence="1">
    <location>
        <begin position="2102"/>
        <end position="2112"/>
    </location>
</feature>
<reference evidence="3" key="1">
    <citation type="journal article" date="2019" name="Int. J. Syst. Evol. Microbiol.">
        <title>The Global Catalogue of Microorganisms (GCM) 10K type strain sequencing project: providing services to taxonomists for standard genome sequencing and annotation.</title>
        <authorList>
            <consortium name="The Broad Institute Genomics Platform"/>
            <consortium name="The Broad Institute Genome Sequencing Center for Infectious Disease"/>
            <person name="Wu L."/>
            <person name="Ma J."/>
        </authorList>
    </citation>
    <scope>NUCLEOTIDE SEQUENCE [LARGE SCALE GENOMIC DNA]</scope>
    <source>
        <strain evidence="3">JCM 10977</strain>
    </source>
</reference>
<organism evidence="2 3">
    <name type="scientific">Kribbella koreensis</name>
    <dbReference type="NCBI Taxonomy" id="57909"/>
    <lineage>
        <taxon>Bacteria</taxon>
        <taxon>Bacillati</taxon>
        <taxon>Actinomycetota</taxon>
        <taxon>Actinomycetes</taxon>
        <taxon>Propionibacteriales</taxon>
        <taxon>Kribbellaceae</taxon>
        <taxon>Kribbella</taxon>
    </lineage>
</organism>
<name>A0ABP4B4F5_9ACTN</name>
<feature type="region of interest" description="Disordered" evidence="1">
    <location>
        <begin position="2328"/>
        <end position="2357"/>
    </location>
</feature>
<feature type="compositionally biased region" description="Gly residues" evidence="1">
    <location>
        <begin position="2078"/>
        <end position="2088"/>
    </location>
</feature>
<evidence type="ECO:0000313" key="2">
    <source>
        <dbReference type="EMBL" id="GAA0945989.1"/>
    </source>
</evidence>
<accession>A0ABP4B4F5</accession>
<feature type="compositionally biased region" description="Low complexity" evidence="1">
    <location>
        <begin position="1511"/>
        <end position="1521"/>
    </location>
</feature>
<feature type="region of interest" description="Disordered" evidence="1">
    <location>
        <begin position="1817"/>
        <end position="1854"/>
    </location>
</feature>
<dbReference type="EMBL" id="BAAAHK010000009">
    <property type="protein sequence ID" value="GAA0945989.1"/>
    <property type="molecule type" value="Genomic_DNA"/>
</dbReference>
<feature type="compositionally biased region" description="Polar residues" evidence="1">
    <location>
        <begin position="2333"/>
        <end position="2346"/>
    </location>
</feature>
<proteinExistence type="predicted"/>
<feature type="region of interest" description="Disordered" evidence="1">
    <location>
        <begin position="746"/>
        <end position="775"/>
    </location>
</feature>
<feature type="region of interest" description="Disordered" evidence="1">
    <location>
        <begin position="174"/>
        <end position="233"/>
    </location>
</feature>
<gene>
    <name evidence="2" type="ORF">GCM10009554_41350</name>
</gene>
<feature type="region of interest" description="Disordered" evidence="1">
    <location>
        <begin position="2064"/>
        <end position="2112"/>
    </location>
</feature>
<feature type="region of interest" description="Disordered" evidence="1">
    <location>
        <begin position="1234"/>
        <end position="1255"/>
    </location>
</feature>
<keyword evidence="3" id="KW-1185">Reference proteome</keyword>
<feature type="compositionally biased region" description="Gly residues" evidence="1">
    <location>
        <begin position="1480"/>
        <end position="1492"/>
    </location>
</feature>
<sequence>MTIAAQGDPARGDLAAARAREALGIAFGVIAPSGVRLRDGSFRLDAAETLPAGVVDDLDKRLNRRAADRASDERLLAESVALVGAEVARNRELDPADGAIAALDRLLHVPGLQQARRDEAGAMLRIVLESAAPYSETAAARLAALPGRSQPAMPTELVAAAQQIRRDTHLLNHQARTQPPPTGTTLAIAPPQPQTGQHRSQPGARHQRPANARTATPEVRGSGLVTGIGGRPALDPDLDERTALAALRQLGRAELGGFITSRPAIDPQAQLAVLQTATSDAPQHVRVEILPTSRGLVAEGRLRSGTANDPHVLRISPRLADDQLAQVWVHQLNQLTHELNPANSQRPAGVLGKLRSAFGRDKRDRTLNADYASYQFLNSSWQQARNQQDPQRTAVLERDLDALATSIRQKGGVAPTLPWAADAIHVRGAAAAGTAAALAVRAEAAELAPYTPAALRLKVADAVTGLESEVQELQKLAGAKTASSAAAAEEAKELSGKAVAEGKLQDKGATERARVLDVEAAGAARKANRHTEIAAGYNQAVATAEQALTSQRDLLAELDAVLADPNRPQAALVTLAQTAAEKTSAYQVASDSALPVKAVLHTGVPAGELPAVPVGEINQVLAAHGISARLGEGSGPLPVPPAAYRRLVTAEGIEFTVGGNPNSDVNELAQVRFRLKAQDVRENLDRDYDLAEQMSGTIGDGGQGVSTTAAHSTGVSFGVSAQPFMAMAPPGSTVHTLSQFAAPRVDVSSGQGLSESSGSSSHEKEGSVDDDRGESLQVGWTGQWEIEVRASATEPWSAPAAFDAGPQLTWVSAAYTVKPATETVSLAQLGRANEVTGAFPRHTVTNIDGMSSIRDRLVAGGRERFGKIDRVAYGQIDGLLTQDISRLLRQTSRPGGYGRQIVSAGEAVYHVQLEVEPIWSTARLSGEASYDLWQEKVGVDFNGVSASQNSNTSASVSVGVGGTFKDIGSTTADLGPSVSAGRNVSRQGGLSVSATSITPVVHRNHGPTQGVVVGFRVRATLRDLTKPKADPVVINDFVDARLRVPENDLLRAGAKVDKFAVLRNPDDTVRLDQHKRALLRGDPEPPTGKQTLPPVIGPGAEQMRGAGQALVQNFTGDRDALEQTLRNLSRDGLVPPLDDNLQPVFADLPEDRRLRSGQLINYDRVIQTIGSDRLEAGYNQASQSGIPMVLIDQRTGHAPRYRTFRVAVRQDFNDVTGEGTSTTDNVVRLGIASDANSRSGGRSKGMPVSAGAGVSNGPAEGVRGWAGRLGVKLSRSAVGRSFSWSAGRRVNRVSLTETTAPVDILRVGHQIVVTEVTPKGDTAPLATAPGSARILVDSALSRAEEPVRSAQPKAPSMAAVKQSMPVHVDAGNPVDRITSAVDAIELGSNTYQELHAMLGPDSLVAHKEWMNGEYRLPLTIVPPAGNPVDAVRQGTMLPRGYSVVVRGEATDRAFVAVTQQNSGDINLTMKDTGFTSGRSSSGGVGLDGGGGPVQADGSSFAGSLSAGRTGGTSQSTSNSQTMGEEGLLINVGTHHQFVDRYKLVADVVDADGNVVQSVPLQDAKVQTTMPERRALRLYGRRELDLPLEVVTDAAERYLAGQLKISPRDAGAFVRRYKQEKAGVTTGLAAEHTDERLAARLLGQTRDVQSTPAAPPDQRIDEVLVEVEQEAEQPRAMSLPPQYDIGLASAQIEDISPIGQPGGHVDLLTPALRQVEELAPGLMATNPMLRAALAIDLGTDGWQGHLGDMYGVRGFVTEVEVPVPGQPQPDLVVVQVKAQYAGPPMVDGTPDVPEVDAIGLKQNYDYLGQDQSVSHSTTYSAGAEVKGSADTSLSGGAGTERDRTVAAKRGTQKTHIDRTGHFKQAETYRDAVFDIQVSRVRSAGAATMAGVRWRLNKTLPAEQTTHATPVRVGARMTLMVPRELLKEATPDAPAQQASQPDHRSFQVPEGATAEAMVPHGLGEPETDQLHAQIRGYLVAHKDLGEAAMREHDVALATQLSPTSLRAALKRLTSEEGLELTAIAGRGNSGTKFVVVVKARPVGWTIQDDPIPGGQAGQVWRDMESNGITTTGNKLTPGTASGGASGGPVNVGGSVSEQLKETSSDSQGTRLETSRFQEGTLGTVEAPMVYSVTVHEVADTGKSAPKVKHSKHLPETSKAVYYLKMLQHEYLDGLRQLESGRQAAPPLEAASPRLGKPELRASEYRVDAAGNRVHQPYQPMVAALSKAVNEKRTVNLTIEEAGGERNYQAFADGTMTEIGDNSGYAEAFAQLHPRVALMCEGRVPLRELYNATPRSESFNAKVASELVDKGVPLAMLKGLDHSATVRQLPAASGQGERQQIGGATSARTISGHGPSLAGS</sequence>
<dbReference type="RefSeq" id="WP_343972335.1">
    <property type="nucleotide sequence ID" value="NZ_BAAAHK010000009.1"/>
</dbReference>
<evidence type="ECO:0000313" key="3">
    <source>
        <dbReference type="Proteomes" id="UP001500542"/>
    </source>
</evidence>
<dbReference type="Proteomes" id="UP001500542">
    <property type="component" value="Unassembled WGS sequence"/>
</dbReference>
<feature type="compositionally biased region" description="Basic and acidic residues" evidence="1">
    <location>
        <begin position="761"/>
        <end position="774"/>
    </location>
</feature>
<feature type="region of interest" description="Disordered" evidence="1">
    <location>
        <begin position="1474"/>
        <end position="1521"/>
    </location>
</feature>
<evidence type="ECO:0000256" key="1">
    <source>
        <dbReference type="SAM" id="MobiDB-lite"/>
    </source>
</evidence>
<comment type="caution">
    <text evidence="2">The sequence shown here is derived from an EMBL/GenBank/DDBJ whole genome shotgun (WGS) entry which is preliminary data.</text>
</comment>